<keyword evidence="3" id="KW-1185">Reference proteome</keyword>
<comment type="caution">
    <text evidence="2">The sequence shown here is derived from an EMBL/GenBank/DDBJ whole genome shotgun (WGS) entry which is preliminary data.</text>
</comment>
<name>A0A401J7J0_SPHXE</name>
<proteinExistence type="predicted"/>
<reference evidence="2 3" key="1">
    <citation type="submission" date="2014-12" db="EMBL/GenBank/DDBJ databases">
        <title>Whole genome sequencing of Sphingobium xenophagum OW59.</title>
        <authorList>
            <person name="Ohta Y."/>
            <person name="Nishi S."/>
            <person name="Hatada Y."/>
        </authorList>
    </citation>
    <scope>NUCLEOTIDE SEQUENCE [LARGE SCALE GENOMIC DNA]</scope>
    <source>
        <strain evidence="2 3">OW59</strain>
    </source>
</reference>
<protein>
    <submittedName>
        <fullName evidence="2">Uncharacterized protein</fullName>
    </submittedName>
</protein>
<organism evidence="2 3">
    <name type="scientific">Sphingobium xenophagum</name>
    <dbReference type="NCBI Taxonomy" id="121428"/>
    <lineage>
        <taxon>Bacteria</taxon>
        <taxon>Pseudomonadati</taxon>
        <taxon>Pseudomonadota</taxon>
        <taxon>Alphaproteobacteria</taxon>
        <taxon>Sphingomonadales</taxon>
        <taxon>Sphingomonadaceae</taxon>
        <taxon>Sphingobium</taxon>
    </lineage>
</organism>
<dbReference type="EMBL" id="BBQY01000039">
    <property type="protein sequence ID" value="GBH32538.1"/>
    <property type="molecule type" value="Genomic_DNA"/>
</dbReference>
<sequence>METDINYLLHRQQMSLIKAQASPSREGRTAYEDMAQRYIEQVDAYRQENERLIVRAH</sequence>
<evidence type="ECO:0000313" key="3">
    <source>
        <dbReference type="Proteomes" id="UP000290975"/>
    </source>
</evidence>
<dbReference type="AlphaFoldDB" id="A0A401J7J0"/>
<dbReference type="Proteomes" id="UP000290975">
    <property type="component" value="Unassembled WGS sequence"/>
</dbReference>
<feature type="coiled-coil region" evidence="1">
    <location>
        <begin position="28"/>
        <end position="55"/>
    </location>
</feature>
<evidence type="ECO:0000256" key="1">
    <source>
        <dbReference type="SAM" id="Coils"/>
    </source>
</evidence>
<evidence type="ECO:0000313" key="2">
    <source>
        <dbReference type="EMBL" id="GBH32538.1"/>
    </source>
</evidence>
<keyword evidence="1" id="KW-0175">Coiled coil</keyword>
<gene>
    <name evidence="2" type="ORF">MBESOW_P3769</name>
</gene>
<accession>A0A401J7J0</accession>